<feature type="transmembrane region" description="Helical" evidence="1">
    <location>
        <begin position="123"/>
        <end position="143"/>
    </location>
</feature>
<feature type="transmembrane region" description="Helical" evidence="1">
    <location>
        <begin position="88"/>
        <end position="111"/>
    </location>
</feature>
<protein>
    <submittedName>
        <fullName evidence="2">Uncharacterized protein</fullName>
    </submittedName>
</protein>
<keyword evidence="1" id="KW-1133">Transmembrane helix</keyword>
<keyword evidence="1" id="KW-0472">Membrane</keyword>
<feature type="transmembrane region" description="Helical" evidence="1">
    <location>
        <begin position="55"/>
        <end position="76"/>
    </location>
</feature>
<dbReference type="RefSeq" id="WP_345263081.1">
    <property type="nucleotide sequence ID" value="NZ_BAABHB010000001.1"/>
</dbReference>
<comment type="caution">
    <text evidence="2">The sequence shown here is derived from an EMBL/GenBank/DDBJ whole genome shotgun (WGS) entry which is preliminary data.</text>
</comment>
<proteinExistence type="predicted"/>
<reference evidence="3" key="1">
    <citation type="journal article" date="2019" name="Int. J. Syst. Evol. Microbiol.">
        <title>The Global Catalogue of Microorganisms (GCM) 10K type strain sequencing project: providing services to taxonomists for standard genome sequencing and annotation.</title>
        <authorList>
            <consortium name="The Broad Institute Genomics Platform"/>
            <consortium name="The Broad Institute Genome Sequencing Center for Infectious Disease"/>
            <person name="Wu L."/>
            <person name="Ma J."/>
        </authorList>
    </citation>
    <scope>NUCLEOTIDE SEQUENCE [LARGE SCALE GENOMIC DNA]</scope>
    <source>
        <strain evidence="3">JCM 17925</strain>
    </source>
</reference>
<sequence length="272" mass="30995">MHPFLFTPKEGGGKNSQSMTRLPAVARSKWILYGLGIVLLLGGISWLGTLDTASFQTYYLLAQALALGVGILHVWLGERFGYLTYDLLFLRNVLPAFLLMLAGMIVSLVLYQFTGHLADRWTFVTSLIPFLIPVLVVLAYQYFLAIPAADYKKWYYPINGDMPDIDLIDLSKILVIQFEFLKTPEDRHDTNFKAKAPVAMSLGDLFLVFINDYNERTPASQIVFTHDTGQPYGWVFSKKAAWWQRPRFLDPELNFSQNYLNDNDTIIAHRVA</sequence>
<accession>A0ABP8JS96</accession>
<gene>
    <name evidence="2" type="ORF">GCM10023187_02240</name>
</gene>
<organism evidence="2 3">
    <name type="scientific">Nibrella viscosa</name>
    <dbReference type="NCBI Taxonomy" id="1084524"/>
    <lineage>
        <taxon>Bacteria</taxon>
        <taxon>Pseudomonadati</taxon>
        <taxon>Bacteroidota</taxon>
        <taxon>Cytophagia</taxon>
        <taxon>Cytophagales</taxon>
        <taxon>Spirosomataceae</taxon>
        <taxon>Nibrella</taxon>
    </lineage>
</organism>
<keyword evidence="1" id="KW-0812">Transmembrane</keyword>
<keyword evidence="3" id="KW-1185">Reference proteome</keyword>
<evidence type="ECO:0000256" key="1">
    <source>
        <dbReference type="SAM" id="Phobius"/>
    </source>
</evidence>
<dbReference type="EMBL" id="BAABHB010000001">
    <property type="protein sequence ID" value="GAA4395406.1"/>
    <property type="molecule type" value="Genomic_DNA"/>
</dbReference>
<dbReference type="Proteomes" id="UP001500936">
    <property type="component" value="Unassembled WGS sequence"/>
</dbReference>
<dbReference type="Pfam" id="PF17555">
    <property type="entry name" value="TssN"/>
    <property type="match status" value="1"/>
</dbReference>
<dbReference type="InterPro" id="IPR035177">
    <property type="entry name" value="TssN"/>
</dbReference>
<evidence type="ECO:0000313" key="3">
    <source>
        <dbReference type="Proteomes" id="UP001500936"/>
    </source>
</evidence>
<name>A0ABP8JS96_9BACT</name>
<feature type="transmembrane region" description="Helical" evidence="1">
    <location>
        <begin position="30"/>
        <end position="49"/>
    </location>
</feature>
<evidence type="ECO:0000313" key="2">
    <source>
        <dbReference type="EMBL" id="GAA4395406.1"/>
    </source>
</evidence>